<organism evidence="9">
    <name type="scientific">Paraprevotella clara</name>
    <dbReference type="NCBI Taxonomy" id="454154"/>
    <lineage>
        <taxon>Bacteria</taxon>
        <taxon>Pseudomonadati</taxon>
        <taxon>Bacteroidota</taxon>
        <taxon>Bacteroidia</taxon>
        <taxon>Bacteroidales</taxon>
        <taxon>Prevotellaceae</taxon>
        <taxon>Paraprevotella</taxon>
    </lineage>
</organism>
<dbReference type="RefSeq" id="WP_412442794.1">
    <property type="nucleotide sequence ID" value="NZ_CACRUT010000011.1"/>
</dbReference>
<comment type="similarity">
    <text evidence="1">Belongs to the glycosyl hydrolase 29 family.</text>
</comment>
<evidence type="ECO:0000256" key="5">
    <source>
        <dbReference type="ARBA" id="ARBA00023295"/>
    </source>
</evidence>
<evidence type="ECO:0000256" key="1">
    <source>
        <dbReference type="ARBA" id="ARBA00007951"/>
    </source>
</evidence>
<dbReference type="SMART" id="SM00812">
    <property type="entry name" value="Alpha_L_fucos"/>
    <property type="match status" value="1"/>
</dbReference>
<dbReference type="PROSITE" id="PS50022">
    <property type="entry name" value="FA58C_3"/>
    <property type="match status" value="1"/>
</dbReference>
<keyword evidence="4" id="KW-0378">Hydrolase</keyword>
<evidence type="ECO:0000313" key="9">
    <source>
        <dbReference type="EMBL" id="VYU02041.1"/>
    </source>
</evidence>
<dbReference type="EC" id="3.2.1.51" evidence="2"/>
<dbReference type="InterPro" id="IPR000933">
    <property type="entry name" value="Glyco_hydro_29"/>
</dbReference>
<evidence type="ECO:0000256" key="7">
    <source>
        <dbReference type="SAM" id="SignalP"/>
    </source>
</evidence>
<dbReference type="SUPFAM" id="SSF49785">
    <property type="entry name" value="Galactose-binding domain-like"/>
    <property type="match status" value="1"/>
</dbReference>
<evidence type="ECO:0000256" key="2">
    <source>
        <dbReference type="ARBA" id="ARBA00012662"/>
    </source>
</evidence>
<gene>
    <name evidence="9" type="ORF">PCLFYP37_01734</name>
</gene>
<feature type="signal peptide" evidence="7">
    <location>
        <begin position="1"/>
        <end position="32"/>
    </location>
</feature>
<dbReference type="EMBL" id="CACRUT010000011">
    <property type="protein sequence ID" value="VYU02041.1"/>
    <property type="molecule type" value="Genomic_DNA"/>
</dbReference>
<feature type="domain" description="F5/8 type C" evidence="8">
    <location>
        <begin position="34"/>
        <end position="168"/>
    </location>
</feature>
<reference evidence="9" key="1">
    <citation type="submission" date="2019-11" db="EMBL/GenBank/DDBJ databases">
        <authorList>
            <person name="Feng L."/>
        </authorList>
    </citation>
    <scope>NUCLEOTIDE SEQUENCE</scope>
    <source>
        <strain evidence="9">PclaraLFYP37</strain>
    </source>
</reference>
<sequence>MKNKKSKCFASRTLLWCGLLGSASLGVSPVQAQTHQQNRNWADGAVVSATSCYGEGYEAKHVADGDFGTRWASSEMTGTAWLTLDLRGAKTFNCVNVYESEGYKGRIERVTVSVSDNGIDWKRWSTRRPSDAKTTLTGEAVTARYVQVAFEDCSPEGINIDEVEVSHTPSAVATAEPVEWRGASTDWITQQPGREPNVYQVRKAHLKYGMFIHYGMNTFLGQEWTDGSSPASAYHPDLSTLNPEAWVKAAYEGGMNFIVLVTKHHDGFALWNTAVGTYNINHTGRKGDRRDIVKEVADACRKYGIKLGLYYSAWDRNWDRNHTQASTGLDRVQLAQEYNDFALAQITELMDGRYGEISEFWIDGAWVKSNGAWEFARMYDTVKRLQPSCQMAVNTCIRCGRTPDQYQGGEEIYYFPSDFRLHDPMFTRRGADADPKVYRREGQDYYLPFEATVCMNNSWFWSEKNNAESVMSADKIKAAYEHMVEQGNTLVVNLAPGKDGLLKDYDVEALYEGARALGIARGDARLNRGKEERAVCIDYVTTKGYVAYPTHYLYGKKGESFTIKAEDLSQDGYRFVGQREVVSGRFGKAKRIEFVYEDVAGIPASDKSHSTLSGAHSCSMNEEK</sequence>
<dbReference type="Pfam" id="PF00754">
    <property type="entry name" value="F5_F8_type_C"/>
    <property type="match status" value="1"/>
</dbReference>
<evidence type="ECO:0000256" key="4">
    <source>
        <dbReference type="ARBA" id="ARBA00022801"/>
    </source>
</evidence>
<dbReference type="Gene3D" id="2.60.120.260">
    <property type="entry name" value="Galactose-binding domain-like"/>
    <property type="match status" value="1"/>
</dbReference>
<name>A0A6N3BJD3_9BACT</name>
<proteinExistence type="inferred from homology"/>
<keyword evidence="5" id="KW-0326">Glycosidase</keyword>
<accession>A0A6N3BJD3</accession>
<dbReference type="PANTHER" id="PTHR10030">
    <property type="entry name" value="ALPHA-L-FUCOSIDASE"/>
    <property type="match status" value="1"/>
</dbReference>
<dbReference type="InterPro" id="IPR000421">
    <property type="entry name" value="FA58C"/>
</dbReference>
<dbReference type="InterPro" id="IPR017853">
    <property type="entry name" value="GH"/>
</dbReference>
<evidence type="ECO:0000256" key="3">
    <source>
        <dbReference type="ARBA" id="ARBA00022729"/>
    </source>
</evidence>
<dbReference type="Pfam" id="PF01120">
    <property type="entry name" value="Alpha_L_fucos"/>
    <property type="match status" value="1"/>
</dbReference>
<dbReference type="SUPFAM" id="SSF51445">
    <property type="entry name" value="(Trans)glycosidases"/>
    <property type="match status" value="1"/>
</dbReference>
<feature type="chain" id="PRO_5026945426" description="alpha-L-fucosidase" evidence="7">
    <location>
        <begin position="33"/>
        <end position="624"/>
    </location>
</feature>
<dbReference type="GO" id="GO:0006004">
    <property type="term" value="P:fucose metabolic process"/>
    <property type="evidence" value="ECO:0007669"/>
    <property type="project" value="TreeGrafter"/>
</dbReference>
<feature type="compositionally biased region" description="Polar residues" evidence="6">
    <location>
        <begin position="610"/>
        <end position="624"/>
    </location>
</feature>
<dbReference type="InterPro" id="IPR057739">
    <property type="entry name" value="Glyco_hydro_29_N"/>
</dbReference>
<keyword evidence="3 7" id="KW-0732">Signal</keyword>
<dbReference type="Gene3D" id="3.20.20.80">
    <property type="entry name" value="Glycosidases"/>
    <property type="match status" value="1"/>
</dbReference>
<dbReference type="PANTHER" id="PTHR10030:SF37">
    <property type="entry name" value="ALPHA-L-FUCOSIDASE-RELATED"/>
    <property type="match status" value="1"/>
</dbReference>
<dbReference type="InterPro" id="IPR008979">
    <property type="entry name" value="Galactose-bd-like_sf"/>
</dbReference>
<evidence type="ECO:0000256" key="6">
    <source>
        <dbReference type="SAM" id="MobiDB-lite"/>
    </source>
</evidence>
<evidence type="ECO:0000259" key="8">
    <source>
        <dbReference type="PROSITE" id="PS50022"/>
    </source>
</evidence>
<dbReference type="GO" id="GO:0004560">
    <property type="term" value="F:alpha-L-fucosidase activity"/>
    <property type="evidence" value="ECO:0007669"/>
    <property type="project" value="InterPro"/>
</dbReference>
<feature type="region of interest" description="Disordered" evidence="6">
    <location>
        <begin position="605"/>
        <end position="624"/>
    </location>
</feature>
<dbReference type="GO" id="GO:0005764">
    <property type="term" value="C:lysosome"/>
    <property type="evidence" value="ECO:0007669"/>
    <property type="project" value="TreeGrafter"/>
</dbReference>
<protein>
    <recommendedName>
        <fullName evidence="2">alpha-L-fucosidase</fullName>
        <ecNumber evidence="2">3.2.1.51</ecNumber>
    </recommendedName>
</protein>
<dbReference type="GO" id="GO:0016139">
    <property type="term" value="P:glycoside catabolic process"/>
    <property type="evidence" value="ECO:0007669"/>
    <property type="project" value="TreeGrafter"/>
</dbReference>
<dbReference type="AlphaFoldDB" id="A0A6N3BJD3"/>